<sequence length="272" mass="29827">MTIGVVSNKHERRTMLTLTLLGNVTTFGILHTPLNEQVSHPLVIILHGLVSDKIGTQRTHVHLAEALAEVGCAALRIDLPGHGDSEGQPDDFSLEDYKTSICEIVNYAYKQPYTDKTNLAIFGSSLGATLTLLSIGLMPKIKALALWAPTILGTLWVQDAQNQSIISSSTSNSDNIHYAGIPLSKAFCSQFLEIDISKQVVDIPESLPILHMHGENDTLVSLNHQKLFAQAFKNKNNRLRLLSYPNVDHVLPLNSSSVLSDLITWLISELST</sequence>
<dbReference type="GO" id="GO:0008236">
    <property type="term" value="F:serine-type peptidase activity"/>
    <property type="evidence" value="ECO:0007669"/>
    <property type="project" value="InterPro"/>
</dbReference>
<accession>A0A1A9HVB2</accession>
<dbReference type="InterPro" id="IPR001375">
    <property type="entry name" value="Peptidase_S9_cat"/>
</dbReference>
<keyword evidence="2" id="KW-0378">Hydrolase</keyword>
<dbReference type="Pfam" id="PF00326">
    <property type="entry name" value="Peptidase_S9"/>
    <property type="match status" value="1"/>
</dbReference>
<dbReference type="SUPFAM" id="SSF53474">
    <property type="entry name" value="alpha/beta-Hydrolases"/>
    <property type="match status" value="1"/>
</dbReference>
<dbReference type="Gene3D" id="3.40.50.1820">
    <property type="entry name" value="alpha/beta hydrolase"/>
    <property type="match status" value="1"/>
</dbReference>
<dbReference type="KEGG" id="csaz:Cs308_0770"/>
<name>A0A1A9HVB2_9CHLA</name>
<dbReference type="PATRIC" id="fig|1806891.3.peg.764"/>
<dbReference type="InterPro" id="IPR029058">
    <property type="entry name" value="AB_hydrolase_fold"/>
</dbReference>
<evidence type="ECO:0000313" key="3">
    <source>
        <dbReference type="Proteomes" id="UP000078162"/>
    </source>
</evidence>
<feature type="domain" description="Peptidase S9 prolyl oligopeptidase catalytic" evidence="1">
    <location>
        <begin position="102"/>
        <end position="266"/>
    </location>
</feature>
<dbReference type="GO" id="GO:0052689">
    <property type="term" value="F:carboxylic ester hydrolase activity"/>
    <property type="evidence" value="ECO:0007669"/>
    <property type="project" value="TreeGrafter"/>
</dbReference>
<protein>
    <submittedName>
        <fullName evidence="2">Putative hydrolase</fullName>
    </submittedName>
</protein>
<reference evidence="2 3" key="1">
    <citation type="submission" date="2016-03" db="EMBL/GenBank/DDBJ databases">
        <title>Culture-independent genomics supports pathogen discovery for uncultivable bacteria within the genus Chlamydia.</title>
        <authorList>
            <person name="Taylor-Brown A."/>
            <person name="Bachmann N.L."/>
            <person name="Borel N."/>
            <person name="Polkinghorne A."/>
        </authorList>
    </citation>
    <scope>NUCLEOTIDE SEQUENCE [LARGE SCALE GENOMIC DNA]</scope>
    <source>
        <strain evidence="2 3">2742-308</strain>
    </source>
</reference>
<proteinExistence type="predicted"/>
<keyword evidence="3" id="KW-1185">Reference proteome</keyword>
<dbReference type="STRING" id="1806891.Cs308_0770"/>
<dbReference type="Proteomes" id="UP000078162">
    <property type="component" value="Chromosome"/>
</dbReference>
<dbReference type="PANTHER" id="PTHR43265:SF1">
    <property type="entry name" value="ESTERASE ESTD"/>
    <property type="match status" value="1"/>
</dbReference>
<evidence type="ECO:0000313" key="2">
    <source>
        <dbReference type="EMBL" id="ANH78940.1"/>
    </source>
</evidence>
<organism evidence="2 3">
    <name type="scientific">Candidatus Chlamydia sanziniae</name>
    <dbReference type="NCBI Taxonomy" id="1806891"/>
    <lineage>
        <taxon>Bacteria</taxon>
        <taxon>Pseudomonadati</taxon>
        <taxon>Chlamydiota</taxon>
        <taxon>Chlamydiia</taxon>
        <taxon>Chlamydiales</taxon>
        <taxon>Chlamydiaceae</taxon>
        <taxon>Chlamydia/Chlamydophila group</taxon>
        <taxon>Chlamydia</taxon>
    </lineage>
</organism>
<dbReference type="GO" id="GO:0006508">
    <property type="term" value="P:proteolysis"/>
    <property type="evidence" value="ECO:0007669"/>
    <property type="project" value="InterPro"/>
</dbReference>
<dbReference type="InterPro" id="IPR053145">
    <property type="entry name" value="AB_hydrolase_Est10"/>
</dbReference>
<dbReference type="AlphaFoldDB" id="A0A1A9HVB2"/>
<dbReference type="PANTHER" id="PTHR43265">
    <property type="entry name" value="ESTERASE ESTD"/>
    <property type="match status" value="1"/>
</dbReference>
<dbReference type="EMBL" id="CP014639">
    <property type="protein sequence ID" value="ANH78940.1"/>
    <property type="molecule type" value="Genomic_DNA"/>
</dbReference>
<evidence type="ECO:0000259" key="1">
    <source>
        <dbReference type="Pfam" id="PF00326"/>
    </source>
</evidence>
<gene>
    <name evidence="2" type="ORF">Cs308_0770</name>
</gene>